<protein>
    <recommendedName>
        <fullName evidence="3 11">Shikimate kinase</fullName>
        <shortName evidence="11">SK</shortName>
        <ecNumber evidence="3 11">2.7.1.71</ecNumber>
    </recommendedName>
</protein>
<evidence type="ECO:0000256" key="5">
    <source>
        <dbReference type="ARBA" id="ARBA00022679"/>
    </source>
</evidence>
<evidence type="ECO:0000256" key="7">
    <source>
        <dbReference type="ARBA" id="ARBA00022777"/>
    </source>
</evidence>
<name>A0ABX9E1E0_9PSEU</name>
<comment type="subcellular location">
    <subcellularLocation>
        <location evidence="11">Cytoplasm</location>
    </subcellularLocation>
</comment>
<keyword evidence="4 11" id="KW-0028">Amino-acid biosynthesis</keyword>
<comment type="similarity">
    <text evidence="2 11">Belongs to the shikimate kinase family.</text>
</comment>
<keyword evidence="8 11" id="KW-0067">ATP-binding</keyword>
<feature type="binding site" evidence="11">
    <location>
        <position position="16"/>
    </location>
    <ligand>
        <name>Mg(2+)</name>
        <dbReference type="ChEBI" id="CHEBI:18420"/>
    </ligand>
</feature>
<dbReference type="EC" id="2.7.1.71" evidence="3 11"/>
<dbReference type="Pfam" id="PF01202">
    <property type="entry name" value="SKI"/>
    <property type="match status" value="1"/>
</dbReference>
<feature type="binding site" evidence="11">
    <location>
        <position position="34"/>
    </location>
    <ligand>
        <name>substrate</name>
    </ligand>
</feature>
<dbReference type="PROSITE" id="PS01128">
    <property type="entry name" value="SHIKIMATE_KINASE"/>
    <property type="match status" value="1"/>
</dbReference>
<dbReference type="InterPro" id="IPR000623">
    <property type="entry name" value="Shikimate_kinase/TSH1"/>
</dbReference>
<feature type="binding site" evidence="11">
    <location>
        <position position="136"/>
    </location>
    <ligand>
        <name>substrate</name>
    </ligand>
</feature>
<accession>A0ABX9E1E0</accession>
<evidence type="ECO:0000256" key="9">
    <source>
        <dbReference type="ARBA" id="ARBA00023141"/>
    </source>
</evidence>
<reference evidence="12 13" key="1">
    <citation type="submission" date="2018-06" db="EMBL/GenBank/DDBJ databases">
        <title>Genomic Encyclopedia of Type Strains, Phase IV (KMG-IV): sequencing the most valuable type-strain genomes for metagenomic binning, comparative biology and taxonomic classification.</title>
        <authorList>
            <person name="Goeker M."/>
        </authorList>
    </citation>
    <scope>NUCLEOTIDE SEQUENCE [LARGE SCALE GENOMIC DNA]</scope>
    <source>
        <strain evidence="12 13">DSM 45479</strain>
    </source>
</reference>
<feature type="binding site" evidence="11">
    <location>
        <begin position="12"/>
        <end position="17"/>
    </location>
    <ligand>
        <name>ATP</name>
        <dbReference type="ChEBI" id="CHEBI:30616"/>
    </ligand>
</feature>
<comment type="caution">
    <text evidence="11">Lacks conserved residue(s) required for the propagation of feature annotation.</text>
</comment>
<keyword evidence="6 11" id="KW-0547">Nucleotide-binding</keyword>
<keyword evidence="11" id="KW-0479">Metal-binding</keyword>
<keyword evidence="7 11" id="KW-0418">Kinase</keyword>
<dbReference type="EMBL" id="QLTT01000008">
    <property type="protein sequence ID" value="RAS62297.1"/>
    <property type="molecule type" value="Genomic_DNA"/>
</dbReference>
<dbReference type="PANTHER" id="PTHR21087:SF16">
    <property type="entry name" value="SHIKIMATE KINASE 1, CHLOROPLASTIC"/>
    <property type="match status" value="1"/>
</dbReference>
<proteinExistence type="inferred from homology"/>
<comment type="subunit">
    <text evidence="11">Monomer.</text>
</comment>
<dbReference type="HAMAP" id="MF_00109">
    <property type="entry name" value="Shikimate_kinase"/>
    <property type="match status" value="1"/>
</dbReference>
<evidence type="ECO:0000313" key="13">
    <source>
        <dbReference type="Proteomes" id="UP000248714"/>
    </source>
</evidence>
<dbReference type="Gene3D" id="3.40.50.300">
    <property type="entry name" value="P-loop containing nucleotide triphosphate hydrolases"/>
    <property type="match status" value="1"/>
</dbReference>
<evidence type="ECO:0000256" key="2">
    <source>
        <dbReference type="ARBA" id="ARBA00006997"/>
    </source>
</evidence>
<dbReference type="InterPro" id="IPR031322">
    <property type="entry name" value="Shikimate/glucono_kinase"/>
</dbReference>
<evidence type="ECO:0000256" key="11">
    <source>
        <dbReference type="HAMAP-Rule" id="MF_00109"/>
    </source>
</evidence>
<sequence>MSPKFVVVGPPGAGKTTVSELLAKQLNLAFRDVDADIVETAGKPIADIFTGDGEPVFRAMEEEAVAKALEEHDGVLALGGGAVLSAVTRERLKKHTVVFLNVGMAEGVRRTGLSSARPLLSGVNPRATFKALLDARLPLYREVATIEVLTDALDPEQVAEAVIKGASE</sequence>
<dbReference type="Proteomes" id="UP000248714">
    <property type="component" value="Unassembled WGS sequence"/>
</dbReference>
<dbReference type="InterPro" id="IPR027417">
    <property type="entry name" value="P-loop_NTPase"/>
</dbReference>
<dbReference type="SUPFAM" id="SSF52540">
    <property type="entry name" value="P-loop containing nucleoside triphosphate hydrolases"/>
    <property type="match status" value="1"/>
</dbReference>
<evidence type="ECO:0000256" key="1">
    <source>
        <dbReference type="ARBA" id="ARBA00004842"/>
    </source>
</evidence>
<dbReference type="GO" id="GO:0016301">
    <property type="term" value="F:kinase activity"/>
    <property type="evidence" value="ECO:0007669"/>
    <property type="project" value="UniProtKB-KW"/>
</dbReference>
<comment type="pathway">
    <text evidence="1 11">Metabolic intermediate biosynthesis; chorismate biosynthesis; chorismate from D-erythrose 4-phosphate and phosphoenolpyruvate: step 5/7.</text>
</comment>
<keyword evidence="5 11" id="KW-0808">Transferase</keyword>
<comment type="catalytic activity">
    <reaction evidence="10 11">
        <text>shikimate + ATP = 3-phosphoshikimate + ADP + H(+)</text>
        <dbReference type="Rhea" id="RHEA:13121"/>
        <dbReference type="ChEBI" id="CHEBI:15378"/>
        <dbReference type="ChEBI" id="CHEBI:30616"/>
        <dbReference type="ChEBI" id="CHEBI:36208"/>
        <dbReference type="ChEBI" id="CHEBI:145989"/>
        <dbReference type="ChEBI" id="CHEBI:456216"/>
        <dbReference type="EC" id="2.7.1.71"/>
    </reaction>
</comment>
<organism evidence="12 13">
    <name type="scientific">Lentzea atacamensis</name>
    <dbReference type="NCBI Taxonomy" id="531938"/>
    <lineage>
        <taxon>Bacteria</taxon>
        <taxon>Bacillati</taxon>
        <taxon>Actinomycetota</taxon>
        <taxon>Actinomycetes</taxon>
        <taxon>Pseudonocardiales</taxon>
        <taxon>Pseudonocardiaceae</taxon>
        <taxon>Lentzea</taxon>
    </lineage>
</organism>
<dbReference type="CDD" id="cd00464">
    <property type="entry name" value="SK"/>
    <property type="match status" value="1"/>
</dbReference>
<evidence type="ECO:0000256" key="10">
    <source>
        <dbReference type="ARBA" id="ARBA00048567"/>
    </source>
</evidence>
<gene>
    <name evidence="11" type="primary">aroK</name>
    <name evidence="12" type="ORF">C8D87_108117</name>
</gene>
<comment type="function">
    <text evidence="11">Catalyzes the specific phosphorylation of the 3-hydroxyl group of shikimic acid using ATP as a cosubstrate.</text>
</comment>
<feature type="binding site" evidence="11">
    <location>
        <position position="80"/>
    </location>
    <ligand>
        <name>substrate</name>
    </ligand>
</feature>
<evidence type="ECO:0000256" key="4">
    <source>
        <dbReference type="ARBA" id="ARBA00022605"/>
    </source>
</evidence>
<evidence type="ECO:0000313" key="12">
    <source>
        <dbReference type="EMBL" id="RAS62297.1"/>
    </source>
</evidence>
<comment type="cofactor">
    <cofactor evidence="11">
        <name>Mg(2+)</name>
        <dbReference type="ChEBI" id="CHEBI:18420"/>
    </cofactor>
    <text evidence="11">Binds 1 Mg(2+) ion per subunit.</text>
</comment>
<feature type="binding site" evidence="11">
    <location>
        <position position="58"/>
    </location>
    <ligand>
        <name>substrate</name>
    </ligand>
</feature>
<dbReference type="InterPro" id="IPR023000">
    <property type="entry name" value="Shikimate_kinase_CS"/>
</dbReference>
<dbReference type="PRINTS" id="PR01100">
    <property type="entry name" value="SHIKIMTKNASE"/>
</dbReference>
<keyword evidence="11" id="KW-0460">Magnesium</keyword>
<evidence type="ECO:0000256" key="6">
    <source>
        <dbReference type="ARBA" id="ARBA00022741"/>
    </source>
</evidence>
<feature type="binding site" evidence="11">
    <location>
        <position position="117"/>
    </location>
    <ligand>
        <name>ATP</name>
        <dbReference type="ChEBI" id="CHEBI:30616"/>
    </ligand>
</feature>
<dbReference type="RefSeq" id="WP_112229429.1">
    <property type="nucleotide sequence ID" value="NZ_QLTT01000008.1"/>
</dbReference>
<evidence type="ECO:0000256" key="3">
    <source>
        <dbReference type="ARBA" id="ARBA00012154"/>
    </source>
</evidence>
<keyword evidence="13" id="KW-1185">Reference proteome</keyword>
<comment type="caution">
    <text evidence="12">The sequence shown here is derived from an EMBL/GenBank/DDBJ whole genome shotgun (WGS) entry which is preliminary data.</text>
</comment>
<keyword evidence="11" id="KW-0963">Cytoplasm</keyword>
<evidence type="ECO:0000256" key="8">
    <source>
        <dbReference type="ARBA" id="ARBA00022840"/>
    </source>
</evidence>
<dbReference type="PANTHER" id="PTHR21087">
    <property type="entry name" value="SHIKIMATE KINASE"/>
    <property type="match status" value="1"/>
</dbReference>
<keyword evidence="9 11" id="KW-0057">Aromatic amino acid biosynthesis</keyword>